<dbReference type="AlphaFoldDB" id="A0AAD8GPV5"/>
<dbReference type="Proteomes" id="UP001237642">
    <property type="component" value="Unassembled WGS sequence"/>
</dbReference>
<name>A0AAD8GPV5_9APIA</name>
<feature type="region of interest" description="Disordered" evidence="1">
    <location>
        <begin position="190"/>
        <end position="209"/>
    </location>
</feature>
<evidence type="ECO:0000313" key="2">
    <source>
        <dbReference type="EMBL" id="KAK1352820.1"/>
    </source>
</evidence>
<evidence type="ECO:0008006" key="4">
    <source>
        <dbReference type="Google" id="ProtNLM"/>
    </source>
</evidence>
<feature type="region of interest" description="Disordered" evidence="1">
    <location>
        <begin position="101"/>
        <end position="128"/>
    </location>
</feature>
<reference evidence="2" key="2">
    <citation type="submission" date="2023-05" db="EMBL/GenBank/DDBJ databases">
        <authorList>
            <person name="Schelkunov M.I."/>
        </authorList>
    </citation>
    <scope>NUCLEOTIDE SEQUENCE</scope>
    <source>
        <strain evidence="2">Hsosn_3</strain>
        <tissue evidence="2">Leaf</tissue>
    </source>
</reference>
<gene>
    <name evidence="2" type="ORF">POM88_052658</name>
</gene>
<organism evidence="2 3">
    <name type="scientific">Heracleum sosnowskyi</name>
    <dbReference type="NCBI Taxonomy" id="360622"/>
    <lineage>
        <taxon>Eukaryota</taxon>
        <taxon>Viridiplantae</taxon>
        <taxon>Streptophyta</taxon>
        <taxon>Embryophyta</taxon>
        <taxon>Tracheophyta</taxon>
        <taxon>Spermatophyta</taxon>
        <taxon>Magnoliopsida</taxon>
        <taxon>eudicotyledons</taxon>
        <taxon>Gunneridae</taxon>
        <taxon>Pentapetalae</taxon>
        <taxon>asterids</taxon>
        <taxon>campanulids</taxon>
        <taxon>Apiales</taxon>
        <taxon>Apiaceae</taxon>
        <taxon>Apioideae</taxon>
        <taxon>apioid superclade</taxon>
        <taxon>Tordylieae</taxon>
        <taxon>Tordyliinae</taxon>
        <taxon>Heracleum</taxon>
    </lineage>
</organism>
<dbReference type="EMBL" id="JAUIZM010000014">
    <property type="protein sequence ID" value="KAK1352820.1"/>
    <property type="molecule type" value="Genomic_DNA"/>
</dbReference>
<protein>
    <recommendedName>
        <fullName evidence="4">AT-hook motif nuclear-localized protein</fullName>
    </recommendedName>
</protein>
<sequence length="209" mass="22450">MGVDWPLVLVCLLVTKKERTDNRGRPKRVCKARLQILRLPSSYLLSEKGGPHVVSVCSPDGHELGGAVGGRLVEPGFVQAVACSFVYGDWKTKNSLDTEAKKDDNDFNVQPTEKSYTPGIAGPDIAPNSEMARLSPTCPGTRDPNTEFDAPNIGCDINMGVPSSVEKSSPPGIVQALLKILLPDSKMARLSPTCPDTRDPNTEIDLAHG</sequence>
<accession>A0AAD8GPV5</accession>
<comment type="caution">
    <text evidence="2">The sequence shown here is derived from an EMBL/GenBank/DDBJ whole genome shotgun (WGS) entry which is preliminary data.</text>
</comment>
<reference evidence="2" key="1">
    <citation type="submission" date="2023-02" db="EMBL/GenBank/DDBJ databases">
        <title>Genome of toxic invasive species Heracleum sosnowskyi carries increased number of genes despite the absence of recent whole-genome duplications.</title>
        <authorList>
            <person name="Schelkunov M."/>
            <person name="Shtratnikova V."/>
            <person name="Makarenko M."/>
            <person name="Klepikova A."/>
            <person name="Omelchenko D."/>
            <person name="Novikova G."/>
            <person name="Obukhova E."/>
            <person name="Bogdanov V."/>
            <person name="Penin A."/>
            <person name="Logacheva M."/>
        </authorList>
    </citation>
    <scope>NUCLEOTIDE SEQUENCE</scope>
    <source>
        <strain evidence="2">Hsosn_3</strain>
        <tissue evidence="2">Leaf</tissue>
    </source>
</reference>
<evidence type="ECO:0000256" key="1">
    <source>
        <dbReference type="SAM" id="MobiDB-lite"/>
    </source>
</evidence>
<feature type="compositionally biased region" description="Basic and acidic residues" evidence="1">
    <location>
        <begin position="196"/>
        <end position="209"/>
    </location>
</feature>
<evidence type="ECO:0000313" key="3">
    <source>
        <dbReference type="Proteomes" id="UP001237642"/>
    </source>
</evidence>
<proteinExistence type="predicted"/>
<keyword evidence="3" id="KW-1185">Reference proteome</keyword>